<protein>
    <recommendedName>
        <fullName evidence="3">histidine kinase</fullName>
        <ecNumber evidence="3">2.7.13.3</ecNumber>
    </recommendedName>
</protein>
<dbReference type="EC" id="2.7.13.3" evidence="3"/>
<organism evidence="15 16">
    <name type="scientific">Deinococcus reticulitermitis</name>
    <dbReference type="NCBI Taxonomy" id="856736"/>
    <lineage>
        <taxon>Bacteria</taxon>
        <taxon>Thermotogati</taxon>
        <taxon>Deinococcota</taxon>
        <taxon>Deinococci</taxon>
        <taxon>Deinococcales</taxon>
        <taxon>Deinococcaceae</taxon>
        <taxon>Deinococcus</taxon>
    </lineage>
</organism>
<dbReference type="Gene3D" id="3.30.565.10">
    <property type="entry name" value="Histidine kinase-like ATPase, C-terminal domain"/>
    <property type="match status" value="1"/>
</dbReference>
<dbReference type="CDD" id="cd00075">
    <property type="entry name" value="HATPase"/>
    <property type="match status" value="1"/>
</dbReference>
<keyword evidence="8 12" id="KW-1133">Transmembrane helix</keyword>
<dbReference type="InterPro" id="IPR003594">
    <property type="entry name" value="HATPase_dom"/>
</dbReference>
<dbReference type="EMBL" id="FNZA01000002">
    <property type="protein sequence ID" value="SEI94099.1"/>
    <property type="molecule type" value="Genomic_DNA"/>
</dbReference>
<feature type="domain" description="Histidine kinase" evidence="13">
    <location>
        <begin position="261"/>
        <end position="469"/>
    </location>
</feature>
<keyword evidence="7 15" id="KW-0418">Kinase</keyword>
<dbReference type="InterPro" id="IPR003660">
    <property type="entry name" value="HAMP_dom"/>
</dbReference>
<dbReference type="InterPro" id="IPR005467">
    <property type="entry name" value="His_kinase_dom"/>
</dbReference>
<accession>A0A1H6UP70</accession>
<evidence type="ECO:0000259" key="13">
    <source>
        <dbReference type="PROSITE" id="PS50109"/>
    </source>
</evidence>
<evidence type="ECO:0000256" key="4">
    <source>
        <dbReference type="ARBA" id="ARBA00022553"/>
    </source>
</evidence>
<evidence type="ECO:0000256" key="11">
    <source>
        <dbReference type="SAM" id="MobiDB-lite"/>
    </source>
</evidence>
<evidence type="ECO:0000256" key="5">
    <source>
        <dbReference type="ARBA" id="ARBA00022679"/>
    </source>
</evidence>
<feature type="region of interest" description="Disordered" evidence="11">
    <location>
        <begin position="470"/>
        <end position="491"/>
    </location>
</feature>
<dbReference type="Pfam" id="PF00672">
    <property type="entry name" value="HAMP"/>
    <property type="match status" value="1"/>
</dbReference>
<dbReference type="STRING" id="856736.SAMN04488058_102272"/>
<keyword evidence="4" id="KW-0597">Phosphoprotein</keyword>
<dbReference type="SMART" id="SM00304">
    <property type="entry name" value="HAMP"/>
    <property type="match status" value="1"/>
</dbReference>
<keyword evidence="16" id="KW-1185">Reference proteome</keyword>
<dbReference type="SMART" id="SM00388">
    <property type="entry name" value="HisKA"/>
    <property type="match status" value="1"/>
</dbReference>
<gene>
    <name evidence="15" type="ORF">SAMN04488058_102272</name>
</gene>
<keyword evidence="9" id="KW-0902">Two-component regulatory system</keyword>
<dbReference type="RefSeq" id="WP_245745227.1">
    <property type="nucleotide sequence ID" value="NZ_FNZA01000002.1"/>
</dbReference>
<feature type="domain" description="HAMP" evidence="14">
    <location>
        <begin position="199"/>
        <end position="253"/>
    </location>
</feature>
<comment type="subcellular location">
    <subcellularLocation>
        <location evidence="2">Membrane</location>
    </subcellularLocation>
</comment>
<dbReference type="Proteomes" id="UP000199223">
    <property type="component" value="Unassembled WGS sequence"/>
</dbReference>
<dbReference type="InterPro" id="IPR036097">
    <property type="entry name" value="HisK_dim/P_sf"/>
</dbReference>
<sequence length="491" mass="52095">MRGRLLRRGLTLRARLALWAALATGLAVLLVAAGLFFAVGRFLLAAQQDRLQSAATAVQSQVEDALRGRSGGNGSGERALDEPGLDAEALERIADAAPENRELELRVLTVVGQQLIGVATPRFPQDVGAALPRSDQLAFSADRQYLVLARPLLRGQAALQVVIDARALTDAQRAFTQALARLVPLALALALVLGWAVAGRLLRPVQTLEGAAQAIGTGGDLRRPVPGAGEGDEIARLALTLQQSFGRLADAREREQAFLRAAAHDLRSPLAALQARVEGTLAHPRDAERYRAELREVSRDITRLSTLAQHLLLLARDPSALSRAPVPLRELAAEAVDRARELSPEADIDLIAPAPLMVQGDRVLLGQAIWNLTVNAVSHAPGATVTVTVRSLGADAEITVEDDGPGVPPTVLARLGEAFYRPDESRKGDGHGLGLALVRRAAELHGGSLVLKSAPGEGLSASLRLPCYPAAHEPHPSPDSSTVERGGPWRR</sequence>
<dbReference type="Pfam" id="PF00512">
    <property type="entry name" value="HisKA"/>
    <property type="match status" value="1"/>
</dbReference>
<dbReference type="InterPro" id="IPR003661">
    <property type="entry name" value="HisK_dim/P_dom"/>
</dbReference>
<evidence type="ECO:0000256" key="10">
    <source>
        <dbReference type="ARBA" id="ARBA00023136"/>
    </source>
</evidence>
<dbReference type="GO" id="GO:0000155">
    <property type="term" value="F:phosphorelay sensor kinase activity"/>
    <property type="evidence" value="ECO:0007669"/>
    <property type="project" value="InterPro"/>
</dbReference>
<dbReference type="InterPro" id="IPR036890">
    <property type="entry name" value="HATPase_C_sf"/>
</dbReference>
<dbReference type="AlphaFoldDB" id="A0A1H6UP70"/>
<dbReference type="CDD" id="cd00082">
    <property type="entry name" value="HisKA"/>
    <property type="match status" value="1"/>
</dbReference>
<evidence type="ECO:0000313" key="15">
    <source>
        <dbReference type="EMBL" id="SEI94099.1"/>
    </source>
</evidence>
<evidence type="ECO:0000256" key="2">
    <source>
        <dbReference type="ARBA" id="ARBA00004370"/>
    </source>
</evidence>
<dbReference type="SUPFAM" id="SSF47384">
    <property type="entry name" value="Homodimeric domain of signal transducing histidine kinase"/>
    <property type="match status" value="1"/>
</dbReference>
<dbReference type="SMART" id="SM00387">
    <property type="entry name" value="HATPase_c"/>
    <property type="match status" value="1"/>
</dbReference>
<evidence type="ECO:0000256" key="8">
    <source>
        <dbReference type="ARBA" id="ARBA00022989"/>
    </source>
</evidence>
<evidence type="ECO:0000259" key="14">
    <source>
        <dbReference type="PROSITE" id="PS50885"/>
    </source>
</evidence>
<evidence type="ECO:0000313" key="16">
    <source>
        <dbReference type="Proteomes" id="UP000199223"/>
    </source>
</evidence>
<proteinExistence type="predicted"/>
<dbReference type="InterPro" id="IPR004358">
    <property type="entry name" value="Sig_transdc_His_kin-like_C"/>
</dbReference>
<feature type="transmembrane region" description="Helical" evidence="12">
    <location>
        <begin position="16"/>
        <end position="44"/>
    </location>
</feature>
<keyword evidence="6 12" id="KW-0812">Transmembrane</keyword>
<dbReference type="InterPro" id="IPR050428">
    <property type="entry name" value="TCS_sensor_his_kinase"/>
</dbReference>
<evidence type="ECO:0000256" key="9">
    <source>
        <dbReference type="ARBA" id="ARBA00023012"/>
    </source>
</evidence>
<evidence type="ECO:0000256" key="6">
    <source>
        <dbReference type="ARBA" id="ARBA00022692"/>
    </source>
</evidence>
<evidence type="ECO:0000256" key="7">
    <source>
        <dbReference type="ARBA" id="ARBA00022777"/>
    </source>
</evidence>
<dbReference type="Gene3D" id="6.10.340.10">
    <property type="match status" value="1"/>
</dbReference>
<name>A0A1H6UP70_9DEIO</name>
<evidence type="ECO:0000256" key="12">
    <source>
        <dbReference type="SAM" id="Phobius"/>
    </source>
</evidence>
<dbReference type="PRINTS" id="PR00344">
    <property type="entry name" value="BCTRLSENSOR"/>
</dbReference>
<dbReference type="PROSITE" id="PS50885">
    <property type="entry name" value="HAMP"/>
    <property type="match status" value="1"/>
</dbReference>
<dbReference type="Gene3D" id="1.10.287.130">
    <property type="match status" value="1"/>
</dbReference>
<reference evidence="16" key="1">
    <citation type="submission" date="2016-10" db="EMBL/GenBank/DDBJ databases">
        <authorList>
            <person name="Varghese N."/>
            <person name="Submissions S."/>
        </authorList>
    </citation>
    <scope>NUCLEOTIDE SEQUENCE [LARGE SCALE GENOMIC DNA]</scope>
    <source>
        <strain evidence="16">CGMCC 1.10218</strain>
    </source>
</reference>
<comment type="catalytic activity">
    <reaction evidence="1">
        <text>ATP + protein L-histidine = ADP + protein N-phospho-L-histidine.</text>
        <dbReference type="EC" id="2.7.13.3"/>
    </reaction>
</comment>
<dbReference type="Pfam" id="PF02518">
    <property type="entry name" value="HATPase_c"/>
    <property type="match status" value="1"/>
</dbReference>
<dbReference type="PROSITE" id="PS50109">
    <property type="entry name" value="HIS_KIN"/>
    <property type="match status" value="1"/>
</dbReference>
<evidence type="ECO:0000256" key="3">
    <source>
        <dbReference type="ARBA" id="ARBA00012438"/>
    </source>
</evidence>
<dbReference type="CDD" id="cd06225">
    <property type="entry name" value="HAMP"/>
    <property type="match status" value="1"/>
</dbReference>
<evidence type="ECO:0000256" key="1">
    <source>
        <dbReference type="ARBA" id="ARBA00000085"/>
    </source>
</evidence>
<dbReference type="GO" id="GO:0016020">
    <property type="term" value="C:membrane"/>
    <property type="evidence" value="ECO:0007669"/>
    <property type="project" value="UniProtKB-SubCell"/>
</dbReference>
<dbReference type="PANTHER" id="PTHR45436:SF5">
    <property type="entry name" value="SENSOR HISTIDINE KINASE TRCS"/>
    <property type="match status" value="1"/>
</dbReference>
<dbReference type="PANTHER" id="PTHR45436">
    <property type="entry name" value="SENSOR HISTIDINE KINASE YKOH"/>
    <property type="match status" value="1"/>
</dbReference>
<keyword evidence="10 12" id="KW-0472">Membrane</keyword>
<dbReference type="SUPFAM" id="SSF55874">
    <property type="entry name" value="ATPase domain of HSP90 chaperone/DNA topoisomerase II/histidine kinase"/>
    <property type="match status" value="1"/>
</dbReference>
<keyword evidence="5" id="KW-0808">Transferase</keyword>